<evidence type="ECO:0000256" key="2">
    <source>
        <dbReference type="PIRSR" id="PIRSR640198-2"/>
    </source>
</evidence>
<dbReference type="EMBL" id="NPEV01000030">
    <property type="protein sequence ID" value="RAI26456.1"/>
    <property type="molecule type" value="Genomic_DNA"/>
</dbReference>
<dbReference type="PROSITE" id="PS51459">
    <property type="entry name" value="FIDO"/>
    <property type="match status" value="1"/>
</dbReference>
<accession>A0A327JLF7</accession>
<dbReference type="GO" id="GO:0005524">
    <property type="term" value="F:ATP binding"/>
    <property type="evidence" value="ECO:0007669"/>
    <property type="project" value="UniProtKB-KW"/>
</dbReference>
<dbReference type="Pfam" id="PF02661">
    <property type="entry name" value="Fic"/>
    <property type="match status" value="1"/>
</dbReference>
<sequence length="367" mass="41457">MNRYIHQGKDRPAFRWNAEKLSDLLADIRHRQGRLIGRMEALGFLLRSEAVLQTLTEDVMKSSEIEGERLDRAQVRSSIARRLGLDIGGLIPADRHVEGIVELMLDATQNYDKPLTADRLFDWHAALFPTGRSGMTRITVGAWRDDSSGPMQVVSGPFGKEKVHFEAPEAGRLDAEMRAFLDWFNAKPGIDPVLKAGIAHLWFVTLHPFDDGNGRIARAIADMALARSEGTSQRFYSMSAQIRLERNAYYDTLERTQKGDLDITDWLEWFLACLGRAFEGAEAVLSSVLDKARFWEAHAEDPFNDRQRDMLNRLMDGFEGKLTSSKWAKIQKCSQDTALRDIDDLIKRNILVKDSAGGRSTSYSLVP</sequence>
<keyword evidence="2" id="KW-0067">ATP-binding</keyword>
<dbReference type="InterPro" id="IPR025230">
    <property type="entry name" value="DUF4172"/>
</dbReference>
<evidence type="ECO:0000313" key="4">
    <source>
        <dbReference type="EMBL" id="RAI26456.1"/>
    </source>
</evidence>
<evidence type="ECO:0000313" key="5">
    <source>
        <dbReference type="Proteomes" id="UP000249299"/>
    </source>
</evidence>
<evidence type="ECO:0000259" key="3">
    <source>
        <dbReference type="PROSITE" id="PS51459"/>
    </source>
</evidence>
<protein>
    <submittedName>
        <fullName evidence="4">Cell filamentation protein Fic</fullName>
    </submittedName>
</protein>
<dbReference type="OrthoDB" id="9813719at2"/>
<dbReference type="Gene3D" id="1.10.3290.10">
    <property type="entry name" value="Fido-like domain"/>
    <property type="match status" value="1"/>
</dbReference>
<evidence type="ECO:0000256" key="1">
    <source>
        <dbReference type="PIRSR" id="PIRSR640198-1"/>
    </source>
</evidence>
<dbReference type="InterPro" id="IPR040198">
    <property type="entry name" value="Fido_containing"/>
</dbReference>
<feature type="active site" evidence="1">
    <location>
        <position position="207"/>
    </location>
</feature>
<dbReference type="InterPro" id="IPR036597">
    <property type="entry name" value="Fido-like_dom_sf"/>
</dbReference>
<dbReference type="Pfam" id="PF13776">
    <property type="entry name" value="DUF4172"/>
    <property type="match status" value="1"/>
</dbReference>
<proteinExistence type="predicted"/>
<comment type="caution">
    <text evidence="4">The sequence shown here is derived from an EMBL/GenBank/DDBJ whole genome shotgun (WGS) entry which is preliminary data.</text>
</comment>
<keyword evidence="5" id="KW-1185">Reference proteome</keyword>
<feature type="binding site" evidence="2">
    <location>
        <begin position="211"/>
        <end position="218"/>
    </location>
    <ligand>
        <name>ATP</name>
        <dbReference type="ChEBI" id="CHEBI:30616"/>
    </ligand>
</feature>
<keyword evidence="2" id="KW-0547">Nucleotide-binding</keyword>
<name>A0A327JLF7_9HYPH</name>
<reference evidence="4 5" key="1">
    <citation type="submission" date="2017-07" db="EMBL/GenBank/DDBJ databases">
        <title>Draft Genome Sequences of Select Purple Nonsulfur Bacteria.</title>
        <authorList>
            <person name="Lasarre B."/>
            <person name="Mckinlay J.B."/>
        </authorList>
    </citation>
    <scope>NUCLEOTIDE SEQUENCE [LARGE SCALE GENOMIC DNA]</scope>
    <source>
        <strain evidence="4 5">DSM 11290</strain>
    </source>
</reference>
<dbReference type="RefSeq" id="WP_111435006.1">
    <property type="nucleotide sequence ID" value="NZ_JACIGG010000023.1"/>
</dbReference>
<dbReference type="Proteomes" id="UP000249299">
    <property type="component" value="Unassembled WGS sequence"/>
</dbReference>
<dbReference type="SUPFAM" id="SSF140931">
    <property type="entry name" value="Fic-like"/>
    <property type="match status" value="1"/>
</dbReference>
<feature type="domain" description="Fido" evidence="3">
    <location>
        <begin position="115"/>
        <end position="272"/>
    </location>
</feature>
<dbReference type="PANTHER" id="PTHR13504">
    <property type="entry name" value="FIDO DOMAIN-CONTAINING PROTEIN DDB_G0283145"/>
    <property type="match status" value="1"/>
</dbReference>
<organism evidence="4 5">
    <name type="scientific">Rhodobium orientis</name>
    <dbReference type="NCBI Taxonomy" id="34017"/>
    <lineage>
        <taxon>Bacteria</taxon>
        <taxon>Pseudomonadati</taxon>
        <taxon>Pseudomonadota</taxon>
        <taxon>Alphaproteobacteria</taxon>
        <taxon>Hyphomicrobiales</taxon>
        <taxon>Rhodobiaceae</taxon>
        <taxon>Rhodobium</taxon>
    </lineage>
</organism>
<dbReference type="InterPro" id="IPR003812">
    <property type="entry name" value="Fido"/>
</dbReference>
<dbReference type="PANTHER" id="PTHR13504:SF33">
    <property type="entry name" value="FIC FAMILY PROTEIN"/>
    <property type="match status" value="1"/>
</dbReference>
<feature type="binding site" evidence="2">
    <location>
        <begin position="249"/>
        <end position="250"/>
    </location>
    <ligand>
        <name>ATP</name>
        <dbReference type="ChEBI" id="CHEBI:30616"/>
    </ligand>
</feature>
<gene>
    <name evidence="4" type="ORF">CH339_14070</name>
</gene>
<dbReference type="AlphaFoldDB" id="A0A327JLF7"/>